<dbReference type="PANTHER" id="PTHR22942">
    <property type="entry name" value="RECA/RAD51/RADA DNA STRAND-PAIRING FAMILY MEMBER"/>
    <property type="match status" value="1"/>
</dbReference>
<evidence type="ECO:0000313" key="2">
    <source>
        <dbReference type="EMBL" id="KAI3915095.1"/>
    </source>
</evidence>
<dbReference type="Gene3D" id="3.40.50.300">
    <property type="entry name" value="P-loop containing nucleotide triphosphate hydrolases"/>
    <property type="match status" value="1"/>
</dbReference>
<dbReference type="GO" id="GO:0008094">
    <property type="term" value="F:ATP-dependent activity, acting on DNA"/>
    <property type="evidence" value="ECO:0007669"/>
    <property type="project" value="TreeGrafter"/>
</dbReference>
<gene>
    <name evidence="2" type="ORF">MKW98_011994</name>
</gene>
<dbReference type="Gene3D" id="1.10.150.20">
    <property type="entry name" value="5' to 3' exonuclease, C-terminal subdomain"/>
    <property type="match status" value="1"/>
</dbReference>
<dbReference type="GO" id="GO:0003690">
    <property type="term" value="F:double-stranded DNA binding"/>
    <property type="evidence" value="ECO:0007669"/>
    <property type="project" value="TreeGrafter"/>
</dbReference>
<reference evidence="2" key="1">
    <citation type="submission" date="2022-04" db="EMBL/GenBank/DDBJ databases">
        <title>A functionally conserved STORR gene fusion in Papaver species that diverged 16.8 million years ago.</title>
        <authorList>
            <person name="Catania T."/>
        </authorList>
    </citation>
    <scope>NUCLEOTIDE SEQUENCE</scope>
    <source>
        <strain evidence="2">S-188037</strain>
    </source>
</reference>
<keyword evidence="3" id="KW-1185">Reference proteome</keyword>
<comment type="caution">
    <text evidence="2">The sequence shown here is derived from an EMBL/GenBank/DDBJ whole genome shotgun (WGS) entry which is preliminary data.</text>
</comment>
<sequence length="227" mass="25484">MQMLQFRNYVQFSSASRIASIDCKKLKDGGLCKLNLLHTLLGKNYFIRKGIVEAKVDKIIEAASKLVRLSFTSANQLHAEKQEIIQITSGSRELYKVLEGNTHLTWGIETGSITELYGELCSEKAQLCHTLYEGGAEGKAMYIDTEGTSRSQKLADYGQPTYNTKRKSKLLLEAAPMMVETRLALLKGRAEERICKVISSLTEARFQISAEGVTDCKDRVFLLHQIR</sequence>
<dbReference type="InterPro" id="IPR013632">
    <property type="entry name" value="Rad51_C"/>
</dbReference>
<dbReference type="InterPro" id="IPR027417">
    <property type="entry name" value="P-loop_NTPase"/>
</dbReference>
<dbReference type="GO" id="GO:0000794">
    <property type="term" value="C:condensed nuclear chromosome"/>
    <property type="evidence" value="ECO:0007669"/>
    <property type="project" value="TreeGrafter"/>
</dbReference>
<dbReference type="GO" id="GO:0000730">
    <property type="term" value="P:DNA recombinase assembly"/>
    <property type="evidence" value="ECO:0007669"/>
    <property type="project" value="TreeGrafter"/>
</dbReference>
<dbReference type="GO" id="GO:0070192">
    <property type="term" value="P:chromosome organization involved in meiotic cell cycle"/>
    <property type="evidence" value="ECO:0007669"/>
    <property type="project" value="TreeGrafter"/>
</dbReference>
<dbReference type="PANTHER" id="PTHR22942:SF39">
    <property type="entry name" value="DNA REPAIR PROTEIN RAD51 HOMOLOG 1"/>
    <property type="match status" value="1"/>
</dbReference>
<proteinExistence type="predicted"/>
<dbReference type="GO" id="GO:0000150">
    <property type="term" value="F:DNA strand exchange activity"/>
    <property type="evidence" value="ECO:0007669"/>
    <property type="project" value="TreeGrafter"/>
</dbReference>
<dbReference type="GO" id="GO:0042148">
    <property type="term" value="P:DNA strand invasion"/>
    <property type="evidence" value="ECO:0007669"/>
    <property type="project" value="TreeGrafter"/>
</dbReference>
<dbReference type="GO" id="GO:0003697">
    <property type="term" value="F:single-stranded DNA binding"/>
    <property type="evidence" value="ECO:0007669"/>
    <property type="project" value="TreeGrafter"/>
</dbReference>
<dbReference type="SUPFAM" id="SSF52540">
    <property type="entry name" value="P-loop containing nucleoside triphosphate hydrolases"/>
    <property type="match status" value="1"/>
</dbReference>
<feature type="domain" description="Rad51-like C-terminal" evidence="1">
    <location>
        <begin position="81"/>
        <end position="156"/>
    </location>
</feature>
<dbReference type="EMBL" id="JAJJMB010009193">
    <property type="protein sequence ID" value="KAI3915095.1"/>
    <property type="molecule type" value="Genomic_DNA"/>
</dbReference>
<evidence type="ECO:0000313" key="3">
    <source>
        <dbReference type="Proteomes" id="UP001202328"/>
    </source>
</evidence>
<dbReference type="GO" id="GO:0006312">
    <property type="term" value="P:mitotic recombination"/>
    <property type="evidence" value="ECO:0007669"/>
    <property type="project" value="TreeGrafter"/>
</dbReference>
<evidence type="ECO:0000259" key="1">
    <source>
        <dbReference type="Pfam" id="PF08423"/>
    </source>
</evidence>
<dbReference type="Pfam" id="PF08423">
    <property type="entry name" value="Rad51"/>
    <property type="match status" value="1"/>
</dbReference>
<dbReference type="AlphaFoldDB" id="A0AAD4SMT1"/>
<protein>
    <recommendedName>
        <fullName evidence="1">Rad51-like C-terminal domain-containing protein</fullName>
    </recommendedName>
</protein>
<name>A0AAD4SMT1_9MAGN</name>
<organism evidence="2 3">
    <name type="scientific">Papaver atlanticum</name>
    <dbReference type="NCBI Taxonomy" id="357466"/>
    <lineage>
        <taxon>Eukaryota</taxon>
        <taxon>Viridiplantae</taxon>
        <taxon>Streptophyta</taxon>
        <taxon>Embryophyta</taxon>
        <taxon>Tracheophyta</taxon>
        <taxon>Spermatophyta</taxon>
        <taxon>Magnoliopsida</taxon>
        <taxon>Ranunculales</taxon>
        <taxon>Papaveraceae</taxon>
        <taxon>Papaveroideae</taxon>
        <taxon>Papaver</taxon>
    </lineage>
</organism>
<dbReference type="GO" id="GO:0007131">
    <property type="term" value="P:reciprocal meiotic recombination"/>
    <property type="evidence" value="ECO:0007669"/>
    <property type="project" value="TreeGrafter"/>
</dbReference>
<dbReference type="Proteomes" id="UP001202328">
    <property type="component" value="Unassembled WGS sequence"/>
</dbReference>
<accession>A0AAD4SMT1</accession>